<dbReference type="SUPFAM" id="SSF52540">
    <property type="entry name" value="P-loop containing nucleoside triphosphate hydrolases"/>
    <property type="match status" value="1"/>
</dbReference>
<dbReference type="InterPro" id="IPR003594">
    <property type="entry name" value="HATPase_dom"/>
</dbReference>
<dbReference type="Proteomes" id="UP000607281">
    <property type="component" value="Unassembled WGS sequence"/>
</dbReference>
<evidence type="ECO:0000256" key="2">
    <source>
        <dbReference type="ARBA" id="ARBA00012438"/>
    </source>
</evidence>
<dbReference type="Gene3D" id="3.30.450.40">
    <property type="match status" value="1"/>
</dbReference>
<evidence type="ECO:0000313" key="8">
    <source>
        <dbReference type="EMBL" id="MBD2343232.1"/>
    </source>
</evidence>
<dbReference type="Gene3D" id="3.30.565.10">
    <property type="entry name" value="Histidine kinase-like ATPase, C-terminal domain"/>
    <property type="match status" value="1"/>
</dbReference>
<dbReference type="SUPFAM" id="SSF55781">
    <property type="entry name" value="GAF domain-like"/>
    <property type="match status" value="1"/>
</dbReference>
<dbReference type="PRINTS" id="PR00344">
    <property type="entry name" value="BCTRLSENSOR"/>
</dbReference>
<dbReference type="InterPro" id="IPR041664">
    <property type="entry name" value="AAA_16"/>
</dbReference>
<name>A0ABR8CJ41_9NOST</name>
<evidence type="ECO:0000256" key="4">
    <source>
        <dbReference type="ARBA" id="ARBA00022777"/>
    </source>
</evidence>
<feature type="domain" description="Histidine kinase" evidence="7">
    <location>
        <begin position="1545"/>
        <end position="1801"/>
    </location>
</feature>
<dbReference type="SMART" id="SM00387">
    <property type="entry name" value="HATPase_c"/>
    <property type="match status" value="1"/>
</dbReference>
<evidence type="ECO:0000259" key="7">
    <source>
        <dbReference type="PROSITE" id="PS50109"/>
    </source>
</evidence>
<dbReference type="Gene3D" id="3.40.50.300">
    <property type="entry name" value="P-loop containing nucleotide triphosphate hydrolases"/>
    <property type="match status" value="1"/>
</dbReference>
<dbReference type="Pfam" id="PF13191">
    <property type="entry name" value="AAA_16"/>
    <property type="match status" value="1"/>
</dbReference>
<dbReference type="InterPro" id="IPR029016">
    <property type="entry name" value="GAF-like_dom_sf"/>
</dbReference>
<dbReference type="PROSITE" id="PS50011">
    <property type="entry name" value="PROTEIN_KINASE_DOM"/>
    <property type="match status" value="1"/>
</dbReference>
<dbReference type="SUPFAM" id="SSF56112">
    <property type="entry name" value="Protein kinase-like (PK-like)"/>
    <property type="match status" value="1"/>
</dbReference>
<dbReference type="Pfam" id="PF01590">
    <property type="entry name" value="GAF"/>
    <property type="match status" value="1"/>
</dbReference>
<dbReference type="InterPro" id="IPR003018">
    <property type="entry name" value="GAF"/>
</dbReference>
<dbReference type="InterPro" id="IPR036097">
    <property type="entry name" value="HisK_dim/P_sf"/>
</dbReference>
<evidence type="ECO:0000256" key="1">
    <source>
        <dbReference type="ARBA" id="ARBA00000085"/>
    </source>
</evidence>
<dbReference type="CDD" id="cd14014">
    <property type="entry name" value="STKc_PknB_like"/>
    <property type="match status" value="1"/>
</dbReference>
<dbReference type="SMART" id="SM00220">
    <property type="entry name" value="S_TKc"/>
    <property type="match status" value="1"/>
</dbReference>
<comment type="catalytic activity">
    <reaction evidence="1">
        <text>ATP + protein L-histidine = ADP + protein N-phospho-L-histidine.</text>
        <dbReference type="EC" id="2.7.13.3"/>
    </reaction>
</comment>
<gene>
    <name evidence="8" type="ORF">H6G18_03590</name>
</gene>
<keyword evidence="5" id="KW-0902">Two-component regulatory system</keyword>
<dbReference type="CDD" id="cd00082">
    <property type="entry name" value="HisKA"/>
    <property type="match status" value="1"/>
</dbReference>
<organism evidence="8 9">
    <name type="scientific">Anabaena subtropica FACHB-260</name>
    <dbReference type="NCBI Taxonomy" id="2692884"/>
    <lineage>
        <taxon>Bacteria</taxon>
        <taxon>Bacillati</taxon>
        <taxon>Cyanobacteriota</taxon>
        <taxon>Cyanophyceae</taxon>
        <taxon>Nostocales</taxon>
        <taxon>Nostocaceae</taxon>
        <taxon>Anabaena</taxon>
    </lineage>
</organism>
<dbReference type="InterPro" id="IPR004358">
    <property type="entry name" value="Sig_transdc_His_kin-like_C"/>
</dbReference>
<sequence length="1801" mass="201908">MNPTVDTTVLLPGYHLIEQLYEGAKTLVYRGIKLVETKENTHHEQQSVVIKLLRGDYPSFSELLQFRNQYTIAKNLNIPGIVRPSSLENYGNSYALVMEDFGGVSLRVYSQTNPLTLTEVLAIAIQLTKVLHDLYQHRVIHKDIKPANVLIHPETKEIKLIDFSIASLLPKETEEVKHPNVLEGTLAYLAPEQTGRMNRGIDYRTDFYALGVTLFELLTRQLPFLSDDPLELVHCHIAKPAPSVCAFQPELPPVIGQIVAKLMAKNAEDRYQSALGLQYDLETCWHQLQTTGKIEEFEIGKRDVCDRFIIPEKLYGREGEVSTLLKAFDRVSNGTSELMLVAGFSGIGKTAVVHEVHKPIVEKRGYFIKGKFDQFNRSTPLSAFVQAFRDLMGQLLSESDTQLQTWKTQLLQAVGENGQVLIDVIPELEHIIGSQPPVLELSGNAAQNRFNLLFQKFIQVFTKLEHPLVMFLDDLQWADSASLNLMQGLIAESKPGYLLLIGAYRDNEVFASHPLILMLNAVEKKGATINTITLEPLSQTSLNQLIGDTLNCTEVLAQPLTKLVYQKTQGNPFFATQFLKALHQDGLIHFDLQAGYWQCDIVQVQEAALTDDVVEFMALQLQKLPPTTQEILKLAACIGNQFDLNTLAIVSETSETETATFLWKALQEGLILPMSETYKFFQSNESTGVEKHHIIVGYKFLHDRVQQAAYSLIPQDSKKVTHLRIGQLLLNSTPEAELENRIFDIVNQLNIGIDFFTEKKQREQLVRLNLMAGRKAKLATAYAVAVEYLNTGIKLLEADSWQTQYELTLSLYNFVAESEYLNTNFTTSELLVRQILLQAKNTLDKIKAYEIQIQSYTAQNKLIEAIATGREILGLLGVDLPEDGDMQTIIAEHGRVKSLLEETLIADLVHLPELRDLHQGAALRILSGLFAPIYLAKPMLLPLKIFKMVDICIQSGNSPQSAIAYSLYGLFLCATEEIEDGYQFGQIAMTILQKFHAQELKSKVYLTFSLFIKHWKDAIASILDIFLQGLQSGLETGDLEYVGYCANCYAQFLFWTGENLEIAESEADKYCQLLQEIKQDVSLVWGNTWRQTVGNLRGKASNPKLLIGDYFDEREILPALIASRNTNGICYVYLAKSLLAYLFAAEAEAIEYASRFEEYEQGAAGLLIVPLKNFYQSLSMLSLYPKLDSNQQSTYLEKITANQQKMRKWADHAPLNYQHKFYLVEAERHRVLEDKTTAIELYDQAIALAQANGYIQEEAIANELAAKFYLNWGKEKVAAGYMQEAYYCYARWGSLAKTDDLETRYPQLLSPILQQATHSLSVLETFASITAPVHSSTRNQTSTSSINNTLDFVALLQVSQAISSTIQLDELLQTLTQTMLENSGADHCALIMSHGGEWQVRVIADLEQTTLQSTPLENNPRVPVKLIQYVKNTLETVIIHDLKTDLPGVIGSYLYDYQPKSLLCMPLLNQGNLVGILYLENRATNGVFTSDRCLVLNFLSSQATIALENARLYSQVQTTLEELQQAQVQIVQNEKMSALGNLVAGVAHEINNPLSCIVGNVSAAQDYIHDLLGVIDLYREEFPQSSARIEDELEIIDLDYLRDDLPKLIRAMKDGGDRITAISTSLRTFSRADSDQRQPFNIHDGIDSTLLILRHRLKANEHRPAIEVITDYGNLPDVNCFPGQLNQVFMNILANAIDALDESSQGISLAEMEANPNRITICTRVVGEQVKIAISDNGTGMPEEVKVRIFDHLFTTKEVGRGTGLGLAIAREIVVEKHRGTIVVNSTPGLGTEFVITLAIV</sequence>
<dbReference type="EMBL" id="JACJRF010000004">
    <property type="protein sequence ID" value="MBD2343232.1"/>
    <property type="molecule type" value="Genomic_DNA"/>
</dbReference>
<dbReference type="SUPFAM" id="SSF55874">
    <property type="entry name" value="ATPase domain of HSP90 chaperone/DNA topoisomerase II/histidine kinase"/>
    <property type="match status" value="1"/>
</dbReference>
<dbReference type="PROSITE" id="PS50109">
    <property type="entry name" value="HIS_KIN"/>
    <property type="match status" value="1"/>
</dbReference>
<dbReference type="PROSITE" id="PS00108">
    <property type="entry name" value="PROTEIN_KINASE_ST"/>
    <property type="match status" value="1"/>
</dbReference>
<proteinExistence type="predicted"/>
<comment type="caution">
    <text evidence="8">The sequence shown here is derived from an EMBL/GenBank/DDBJ whole genome shotgun (WGS) entry which is preliminary data.</text>
</comment>
<feature type="domain" description="Protein kinase" evidence="6">
    <location>
        <begin position="14"/>
        <end position="289"/>
    </location>
</feature>
<evidence type="ECO:0000256" key="3">
    <source>
        <dbReference type="ARBA" id="ARBA00022553"/>
    </source>
</evidence>
<evidence type="ECO:0000256" key="5">
    <source>
        <dbReference type="ARBA" id="ARBA00023012"/>
    </source>
</evidence>
<dbReference type="Pfam" id="PF02518">
    <property type="entry name" value="HATPase_c"/>
    <property type="match status" value="1"/>
</dbReference>
<dbReference type="InterPro" id="IPR053159">
    <property type="entry name" value="Hybrid_Histidine_Kinase"/>
</dbReference>
<keyword evidence="9" id="KW-1185">Reference proteome</keyword>
<dbReference type="InterPro" id="IPR000719">
    <property type="entry name" value="Prot_kinase_dom"/>
</dbReference>
<dbReference type="InterPro" id="IPR003661">
    <property type="entry name" value="HisK_dim/P_dom"/>
</dbReference>
<dbReference type="InterPro" id="IPR036890">
    <property type="entry name" value="HATPase_C_sf"/>
</dbReference>
<evidence type="ECO:0000259" key="6">
    <source>
        <dbReference type="PROSITE" id="PS50011"/>
    </source>
</evidence>
<dbReference type="PANTHER" id="PTHR43642:SF1">
    <property type="entry name" value="HYBRID SIGNAL TRANSDUCTION HISTIDINE KINASE G"/>
    <property type="match status" value="1"/>
</dbReference>
<evidence type="ECO:0000313" key="9">
    <source>
        <dbReference type="Proteomes" id="UP000607281"/>
    </source>
</evidence>
<dbReference type="EC" id="2.7.13.3" evidence="2"/>
<keyword evidence="4" id="KW-0808">Transferase</keyword>
<dbReference type="RefSeq" id="WP_190405711.1">
    <property type="nucleotide sequence ID" value="NZ_JACJRF010000004.1"/>
</dbReference>
<dbReference type="PANTHER" id="PTHR43642">
    <property type="entry name" value="HYBRID SIGNAL TRANSDUCTION HISTIDINE KINASE G"/>
    <property type="match status" value="1"/>
</dbReference>
<dbReference type="InterPro" id="IPR005467">
    <property type="entry name" value="His_kinase_dom"/>
</dbReference>
<keyword evidence="3" id="KW-0597">Phosphoprotein</keyword>
<dbReference type="InterPro" id="IPR027417">
    <property type="entry name" value="P-loop_NTPase"/>
</dbReference>
<dbReference type="InterPro" id="IPR008271">
    <property type="entry name" value="Ser/Thr_kinase_AS"/>
</dbReference>
<dbReference type="Gene3D" id="1.10.510.10">
    <property type="entry name" value="Transferase(Phosphotransferase) domain 1"/>
    <property type="match status" value="1"/>
</dbReference>
<dbReference type="SMART" id="SM00388">
    <property type="entry name" value="HisKA"/>
    <property type="match status" value="1"/>
</dbReference>
<dbReference type="SUPFAM" id="SSF47384">
    <property type="entry name" value="Homodimeric domain of signal transducing histidine kinase"/>
    <property type="match status" value="1"/>
</dbReference>
<dbReference type="Gene3D" id="1.10.287.130">
    <property type="match status" value="1"/>
</dbReference>
<accession>A0ABR8CJ41</accession>
<dbReference type="InterPro" id="IPR011009">
    <property type="entry name" value="Kinase-like_dom_sf"/>
</dbReference>
<keyword evidence="4" id="KW-0418">Kinase</keyword>
<reference evidence="8 9" key="1">
    <citation type="journal article" date="2020" name="ISME J.">
        <title>Comparative genomics reveals insights into cyanobacterial evolution and habitat adaptation.</title>
        <authorList>
            <person name="Chen M.Y."/>
            <person name="Teng W.K."/>
            <person name="Zhao L."/>
            <person name="Hu C.X."/>
            <person name="Zhou Y.K."/>
            <person name="Han B.P."/>
            <person name="Song L.R."/>
            <person name="Shu W.S."/>
        </authorList>
    </citation>
    <scope>NUCLEOTIDE SEQUENCE [LARGE SCALE GENOMIC DNA]</scope>
    <source>
        <strain evidence="8 9">FACHB-260</strain>
    </source>
</reference>
<protein>
    <recommendedName>
        <fullName evidence="2">histidine kinase</fullName>
        <ecNumber evidence="2">2.7.13.3</ecNumber>
    </recommendedName>
</protein>
<dbReference type="Pfam" id="PF00069">
    <property type="entry name" value="Pkinase"/>
    <property type="match status" value="1"/>
</dbReference>
<dbReference type="SMART" id="SM00065">
    <property type="entry name" value="GAF"/>
    <property type="match status" value="1"/>
</dbReference>